<dbReference type="EMBL" id="POSP01000003">
    <property type="protein sequence ID" value="PND38589.1"/>
    <property type="molecule type" value="Genomic_DNA"/>
</dbReference>
<evidence type="ECO:0000313" key="2">
    <source>
        <dbReference type="EMBL" id="PND38589.1"/>
    </source>
</evidence>
<accession>A0A2N8KYR0</accession>
<dbReference type="Proteomes" id="UP000235916">
    <property type="component" value="Unassembled WGS sequence"/>
</dbReference>
<evidence type="ECO:0000256" key="1">
    <source>
        <dbReference type="SAM" id="SignalP"/>
    </source>
</evidence>
<feature type="chain" id="PRO_5018175367" evidence="1">
    <location>
        <begin position="29"/>
        <end position="208"/>
    </location>
</feature>
<feature type="signal peptide" evidence="1">
    <location>
        <begin position="1"/>
        <end position="28"/>
    </location>
</feature>
<name>A0A2N8KYR0_9BURK</name>
<dbReference type="AlphaFoldDB" id="A0A2N8KYR0"/>
<sequence>MKSVRLSSLRSLACVAGLCSFLALPALAAPAVWSVSVEQGGQVLPEASELRLKKSPFSLIFNGPADLGYAVLASHDCADFAGLKTKAQIAAVIRPDALASESEKPEDNLFLLVNGPGAIKSGDNSAQAWSEEPEAGTHSFQVLKPGADKTLRATREIREILLHRNYKDTPMLPLAQYPYASICLFFTGLPPVGHMAHESPRMLQLRFD</sequence>
<dbReference type="RefSeq" id="WP_102768507.1">
    <property type="nucleotide sequence ID" value="NZ_POSP01000003.1"/>
</dbReference>
<proteinExistence type="predicted"/>
<reference evidence="2 3" key="1">
    <citation type="submission" date="2018-01" db="EMBL/GenBank/DDBJ databases">
        <title>Draft genome sequence of Paucibacter aquatile CR182 isolated from freshwater of the Nakdong River.</title>
        <authorList>
            <person name="Choi A."/>
            <person name="Chung E.J."/>
        </authorList>
    </citation>
    <scope>NUCLEOTIDE SEQUENCE [LARGE SCALE GENOMIC DNA]</scope>
    <source>
        <strain evidence="2 3">CR182</strain>
    </source>
</reference>
<comment type="caution">
    <text evidence="2">The sequence shown here is derived from an EMBL/GenBank/DDBJ whole genome shotgun (WGS) entry which is preliminary data.</text>
</comment>
<gene>
    <name evidence="2" type="ORF">C1O66_14350</name>
</gene>
<keyword evidence="1" id="KW-0732">Signal</keyword>
<organism evidence="2 3">
    <name type="scientific">Kinneretia aquatilis</name>
    <dbReference type="NCBI Taxonomy" id="2070761"/>
    <lineage>
        <taxon>Bacteria</taxon>
        <taxon>Pseudomonadati</taxon>
        <taxon>Pseudomonadota</taxon>
        <taxon>Betaproteobacteria</taxon>
        <taxon>Burkholderiales</taxon>
        <taxon>Sphaerotilaceae</taxon>
        <taxon>Roseateles</taxon>
    </lineage>
</organism>
<protein>
    <submittedName>
        <fullName evidence="2">Uncharacterized protein</fullName>
    </submittedName>
</protein>
<evidence type="ECO:0000313" key="3">
    <source>
        <dbReference type="Proteomes" id="UP000235916"/>
    </source>
</evidence>
<keyword evidence="3" id="KW-1185">Reference proteome</keyword>